<dbReference type="PANTHER" id="PTHR45712:SF22">
    <property type="entry name" value="INSULIN-LIKE GROWTH FACTOR-BINDING PROTEIN COMPLEX ACID LABILE SUBUNIT"/>
    <property type="match status" value="1"/>
</dbReference>
<evidence type="ECO:0000256" key="1">
    <source>
        <dbReference type="ARBA" id="ARBA00022614"/>
    </source>
</evidence>
<dbReference type="InterPro" id="IPR050333">
    <property type="entry name" value="SLRP"/>
</dbReference>
<evidence type="ECO:0000313" key="5">
    <source>
        <dbReference type="Proteomes" id="UP000678393"/>
    </source>
</evidence>
<proteinExistence type="predicted"/>
<keyword evidence="5" id="KW-1185">Reference proteome</keyword>
<sequence>MKRFRFGGMFFLISCILWLGRALAADCPYKQCTCSLQNIMCNELGLTAMPQITTVVNTYFTIAQFDINNITTVPGGSLPANLSQISFIRNPISFMDLDAFDGSANTLTTLTFFGANFYTLPDAFLHLNVLSWLEISESIVKDWNDNVMKHIGASLNTLSIENVEMNTWPSWMQYCTNLTDLGISGASIGDIPDNGLDSLVNTAQNLELSNNSFTKIPKAVSKMTAVKFLGFQANKISDVSWLPQNAKLESISLFGNRLQDSKQLSTAILPYVSTLNGIELHTNLLTSFPDLGAFTLINELDFRRNKLIDPNSGSVPTGLVDLKLGNKLRV</sequence>
<name>A0A8S3YRG2_9EUPU</name>
<dbReference type="Gene3D" id="3.80.10.10">
    <property type="entry name" value="Ribonuclease Inhibitor"/>
    <property type="match status" value="2"/>
</dbReference>
<keyword evidence="1" id="KW-0433">Leucine-rich repeat</keyword>
<reference evidence="4" key="1">
    <citation type="submission" date="2021-04" db="EMBL/GenBank/DDBJ databases">
        <authorList>
            <consortium name="Molecular Ecology Group"/>
        </authorList>
    </citation>
    <scope>NUCLEOTIDE SEQUENCE</scope>
</reference>
<dbReference type="GO" id="GO:0005615">
    <property type="term" value="C:extracellular space"/>
    <property type="evidence" value="ECO:0007669"/>
    <property type="project" value="TreeGrafter"/>
</dbReference>
<protein>
    <submittedName>
        <fullName evidence="4">Uncharacterized protein</fullName>
    </submittedName>
</protein>
<evidence type="ECO:0000256" key="2">
    <source>
        <dbReference type="ARBA" id="ARBA00022737"/>
    </source>
</evidence>
<keyword evidence="3" id="KW-0732">Signal</keyword>
<dbReference type="EMBL" id="CAJHNH020000783">
    <property type="protein sequence ID" value="CAG5119857.1"/>
    <property type="molecule type" value="Genomic_DNA"/>
</dbReference>
<keyword evidence="2" id="KW-0677">Repeat</keyword>
<dbReference type="OrthoDB" id="5789657at2759"/>
<organism evidence="4 5">
    <name type="scientific">Candidula unifasciata</name>
    <dbReference type="NCBI Taxonomy" id="100452"/>
    <lineage>
        <taxon>Eukaryota</taxon>
        <taxon>Metazoa</taxon>
        <taxon>Spiralia</taxon>
        <taxon>Lophotrochozoa</taxon>
        <taxon>Mollusca</taxon>
        <taxon>Gastropoda</taxon>
        <taxon>Heterobranchia</taxon>
        <taxon>Euthyneura</taxon>
        <taxon>Panpulmonata</taxon>
        <taxon>Eupulmonata</taxon>
        <taxon>Stylommatophora</taxon>
        <taxon>Helicina</taxon>
        <taxon>Helicoidea</taxon>
        <taxon>Geomitridae</taxon>
        <taxon>Candidula</taxon>
    </lineage>
</organism>
<feature type="signal peptide" evidence="3">
    <location>
        <begin position="1"/>
        <end position="24"/>
    </location>
</feature>
<accession>A0A8S3YRG2</accession>
<evidence type="ECO:0000256" key="3">
    <source>
        <dbReference type="SAM" id="SignalP"/>
    </source>
</evidence>
<gene>
    <name evidence="4" type="ORF">CUNI_LOCUS5415</name>
</gene>
<dbReference type="AlphaFoldDB" id="A0A8S3YRG2"/>
<evidence type="ECO:0000313" key="4">
    <source>
        <dbReference type="EMBL" id="CAG5119857.1"/>
    </source>
</evidence>
<dbReference type="SUPFAM" id="SSF52058">
    <property type="entry name" value="L domain-like"/>
    <property type="match status" value="1"/>
</dbReference>
<comment type="caution">
    <text evidence="4">The sequence shown here is derived from an EMBL/GenBank/DDBJ whole genome shotgun (WGS) entry which is preliminary data.</text>
</comment>
<dbReference type="InterPro" id="IPR032675">
    <property type="entry name" value="LRR_dom_sf"/>
</dbReference>
<dbReference type="Proteomes" id="UP000678393">
    <property type="component" value="Unassembled WGS sequence"/>
</dbReference>
<dbReference type="PANTHER" id="PTHR45712">
    <property type="entry name" value="AGAP008170-PA"/>
    <property type="match status" value="1"/>
</dbReference>
<feature type="chain" id="PRO_5035907964" evidence="3">
    <location>
        <begin position="25"/>
        <end position="330"/>
    </location>
</feature>